<dbReference type="NCBIfam" id="NF010177">
    <property type="entry name" value="PRK13656.1"/>
    <property type="match status" value="1"/>
</dbReference>
<proteinExistence type="inferred from homology"/>
<evidence type="ECO:0000256" key="2">
    <source>
        <dbReference type="ARBA" id="ARBA00022516"/>
    </source>
</evidence>
<feature type="binding site" evidence="9">
    <location>
        <begin position="73"/>
        <end position="74"/>
    </location>
    <ligand>
        <name>NAD(+)</name>
        <dbReference type="ChEBI" id="CHEBI:57540"/>
    </ligand>
</feature>
<evidence type="ECO:0000256" key="7">
    <source>
        <dbReference type="ARBA" id="ARBA00023160"/>
    </source>
</evidence>
<dbReference type="InterPro" id="IPR050048">
    <property type="entry name" value="FabV-like_NADH_b"/>
</dbReference>
<evidence type="ECO:0000259" key="12">
    <source>
        <dbReference type="Pfam" id="PF12242"/>
    </source>
</evidence>
<evidence type="ECO:0000256" key="5">
    <source>
        <dbReference type="ARBA" id="ARBA00023027"/>
    </source>
</evidence>
<feature type="binding site" evidence="9">
    <location>
        <position position="243"/>
    </location>
    <ligand>
        <name>NAD(+)</name>
        <dbReference type="ChEBI" id="CHEBI:57540"/>
    </ligand>
</feature>
<dbReference type="Pfam" id="PF07055">
    <property type="entry name" value="Eno-Rase_FAD_bd"/>
    <property type="match status" value="1"/>
</dbReference>
<comment type="pathway">
    <text evidence="9">Lipid metabolism; fatty acid biosynthesis.</text>
</comment>
<comment type="function">
    <text evidence="9">Involved in the final reduction of the elongation cycle of fatty acid synthesis (FAS II). Catalyzes the reduction of a carbon-carbon double bond in an enoyl moiety that is covalently linked to an acyl carrier protein (ACP).</text>
</comment>
<evidence type="ECO:0000256" key="1">
    <source>
        <dbReference type="ARBA" id="ARBA00011245"/>
    </source>
</evidence>
<dbReference type="HAMAP" id="MF_01838">
    <property type="entry name" value="FabV_reductase"/>
    <property type="match status" value="1"/>
</dbReference>
<evidence type="ECO:0000259" key="10">
    <source>
        <dbReference type="Pfam" id="PF07055"/>
    </source>
</evidence>
<keyword evidence="2 9" id="KW-0444">Lipid biosynthesis</keyword>
<keyword evidence="3 9" id="KW-0276">Fatty acid metabolism</keyword>
<keyword evidence="14" id="KW-1185">Reference proteome</keyword>
<evidence type="ECO:0000259" key="11">
    <source>
        <dbReference type="Pfam" id="PF12241"/>
    </source>
</evidence>
<evidence type="ECO:0000256" key="4">
    <source>
        <dbReference type="ARBA" id="ARBA00023002"/>
    </source>
</evidence>
<dbReference type="Pfam" id="PF12242">
    <property type="entry name" value="Eno-Rase_NADH_b"/>
    <property type="match status" value="1"/>
</dbReference>
<name>A0ABS5D4F5_9FLAO</name>
<dbReference type="InterPro" id="IPR024910">
    <property type="entry name" value="Enoyl-CoA_Rdtase_cat_dom"/>
</dbReference>
<feature type="binding site" evidence="9">
    <location>
        <begin position="47"/>
        <end position="52"/>
    </location>
    <ligand>
        <name>NAD(+)</name>
        <dbReference type="ChEBI" id="CHEBI:57540"/>
    </ligand>
</feature>
<dbReference type="Proteomes" id="UP000679008">
    <property type="component" value="Unassembled WGS sequence"/>
</dbReference>
<evidence type="ECO:0000256" key="6">
    <source>
        <dbReference type="ARBA" id="ARBA00023098"/>
    </source>
</evidence>
<comment type="caution">
    <text evidence="13">The sequence shown here is derived from an EMBL/GenBank/DDBJ whole genome shotgun (WGS) entry which is preliminary data.</text>
</comment>
<dbReference type="PANTHER" id="PTHR37480:SF1">
    <property type="entry name" value="ENOYL-[ACYL-CARRIER-PROTEIN] REDUCTASE [NADH]"/>
    <property type="match status" value="1"/>
</dbReference>
<evidence type="ECO:0000256" key="9">
    <source>
        <dbReference type="HAMAP-Rule" id="MF_01838"/>
    </source>
</evidence>
<dbReference type="EMBL" id="JAGPXB010000007">
    <property type="protein sequence ID" value="MBQ0908886.1"/>
    <property type="molecule type" value="Genomic_DNA"/>
</dbReference>
<gene>
    <name evidence="9" type="primary">fabV</name>
    <name evidence="13" type="ORF">KBJ98_09250</name>
</gene>
<dbReference type="PANTHER" id="PTHR37480">
    <property type="entry name" value="ENOYL-[ACYL-CARRIER-PROTEIN] REDUCTASE [NADH]"/>
    <property type="match status" value="1"/>
</dbReference>
<keyword evidence="7 9" id="KW-0275">Fatty acid biosynthesis</keyword>
<feature type="active site" description="Proton donor" evidence="9">
    <location>
        <position position="234"/>
    </location>
</feature>
<keyword evidence="6 9" id="KW-0443">Lipid metabolism</keyword>
<accession>A0ABS5D4F5</accession>
<evidence type="ECO:0000256" key="3">
    <source>
        <dbReference type="ARBA" id="ARBA00022832"/>
    </source>
</evidence>
<feature type="site" description="Plays an important role in discriminating NADH against NADPH" evidence="9">
    <location>
        <position position="74"/>
    </location>
</feature>
<feature type="domain" description="Enoyl reductase FAD binding" evidence="10">
    <location>
        <begin position="323"/>
        <end position="385"/>
    </location>
</feature>
<keyword evidence="5 9" id="KW-0520">NAD</keyword>
<keyword evidence="4 9" id="KW-0560">Oxidoreductase</keyword>
<dbReference type="Gene3D" id="3.40.50.720">
    <property type="entry name" value="NAD(P)-binding Rossmann-like Domain"/>
    <property type="match status" value="1"/>
</dbReference>
<comment type="subunit">
    <text evidence="1 9">Monomer.</text>
</comment>
<dbReference type="EC" id="1.3.1.9" evidence="9"/>
<organism evidence="13 14">
    <name type="scientific">Flavobacterium erciyesense</name>
    <dbReference type="NCBI Taxonomy" id="2825842"/>
    <lineage>
        <taxon>Bacteria</taxon>
        <taxon>Pseudomonadati</taxon>
        <taxon>Bacteroidota</taxon>
        <taxon>Flavobacteriia</taxon>
        <taxon>Flavobacteriales</taxon>
        <taxon>Flavobacteriaceae</taxon>
        <taxon>Flavobacterium</taxon>
    </lineage>
</organism>
<dbReference type="Pfam" id="PF12241">
    <property type="entry name" value="Enoyl_reductase"/>
    <property type="match status" value="1"/>
</dbReference>
<evidence type="ECO:0000256" key="8">
    <source>
        <dbReference type="ARBA" id="ARBA00048302"/>
    </source>
</evidence>
<sequence>MIIEPRMRGFICTTSHPAGCEQNVKNQIEYIKSKGSIDGAKKVLVIGASTGFGLASRITSAFGSDAATIGVFFEKAPAEGKTASPGWYNSAAFEAEAHKAGLYAKSINGDAFSKEIKQQTIDLIKADLGQIDLIVYSLASPVRLHPVTGVLHRSVLKPIGDTFANKTVDFHSGKVSEISIAPCNDEDIQNTVAVMGGEDWAMWIDALKEANLLAPGATTVAYSYIGPALTEAVYRKGTIGRAKDHLEATAFEITNSLADLNGKAFVSVNKALVTQASSAIPVIPLYISLLYKIMKQEGIHEGCIEQIQRLYQERLYTNGEVPVDEKGRIRIDDLEMRADVQEKVALLWDQAVTENVAEIGDLEGYRKDFYNLFGFDVAGVDYKAEANEMMGIESIA</sequence>
<feature type="binding site" evidence="9">
    <location>
        <position position="224"/>
    </location>
    <ligand>
        <name>substrate</name>
    </ligand>
</feature>
<dbReference type="NCBIfam" id="NF043048">
    <property type="entry name" value="EnoyACPredFabV"/>
    <property type="match status" value="1"/>
</dbReference>
<dbReference type="InterPro" id="IPR024906">
    <property type="entry name" value="Eno_Rdtase_FAD-bd_dom"/>
</dbReference>
<feature type="binding site" evidence="9">
    <location>
        <begin position="110"/>
        <end position="111"/>
    </location>
    <ligand>
        <name>NAD(+)</name>
        <dbReference type="ChEBI" id="CHEBI:57540"/>
    </ligand>
</feature>
<evidence type="ECO:0000313" key="14">
    <source>
        <dbReference type="Proteomes" id="UP000679008"/>
    </source>
</evidence>
<comment type="catalytic activity">
    <reaction evidence="8">
        <text>a 2,3-saturated acyl-CoA + NAD(+) = a (2E)-enoyl-CoA + NADH + H(+)</text>
        <dbReference type="Rhea" id="RHEA:18177"/>
        <dbReference type="ChEBI" id="CHEBI:15378"/>
        <dbReference type="ChEBI" id="CHEBI:57540"/>
        <dbReference type="ChEBI" id="CHEBI:57945"/>
        <dbReference type="ChEBI" id="CHEBI:58856"/>
        <dbReference type="ChEBI" id="CHEBI:65111"/>
        <dbReference type="EC" id="1.3.1.44"/>
    </reaction>
</comment>
<feature type="domain" description="Trans-2-enoyl-CoA reductase-like NAD(P)H binding" evidence="12">
    <location>
        <begin position="2"/>
        <end position="78"/>
    </location>
</feature>
<comment type="similarity">
    <text evidence="9">Belongs to the TER reductase family.</text>
</comment>
<feature type="binding site" evidence="9">
    <location>
        <begin position="272"/>
        <end position="274"/>
    </location>
    <ligand>
        <name>NAD(+)</name>
        <dbReference type="ChEBI" id="CHEBI:57540"/>
    </ligand>
</feature>
<dbReference type="InterPro" id="IPR010758">
    <property type="entry name" value="Trans-2-enoyl-CoA_reductase"/>
</dbReference>
<dbReference type="RefSeq" id="WP_210789870.1">
    <property type="nucleotide sequence ID" value="NZ_JAGPXB010000007.1"/>
</dbReference>
<protein>
    <recommendedName>
        <fullName evidence="9">Enoyl-[acyl-carrier-protein] reductase [NADH]</fullName>
        <shortName evidence="9">ENR</shortName>
        <ecNumber evidence="9">1.3.1.9</ecNumber>
    </recommendedName>
</protein>
<evidence type="ECO:0000313" key="13">
    <source>
        <dbReference type="EMBL" id="MBQ0908886.1"/>
    </source>
</evidence>
<comment type="catalytic activity">
    <reaction evidence="9">
        <text>a 2,3-saturated acyl-[ACP] + NAD(+) = a (2E)-enoyl-[ACP] + NADH + H(+)</text>
        <dbReference type="Rhea" id="RHEA:10240"/>
        <dbReference type="Rhea" id="RHEA-COMP:9925"/>
        <dbReference type="Rhea" id="RHEA-COMP:9926"/>
        <dbReference type="ChEBI" id="CHEBI:15378"/>
        <dbReference type="ChEBI" id="CHEBI:57540"/>
        <dbReference type="ChEBI" id="CHEBI:57945"/>
        <dbReference type="ChEBI" id="CHEBI:78784"/>
        <dbReference type="ChEBI" id="CHEBI:78785"/>
        <dbReference type="EC" id="1.3.1.9"/>
    </reaction>
</comment>
<feature type="domain" description="Trans-2-enoyl-CoA reductase catalytic" evidence="11">
    <location>
        <begin position="81"/>
        <end position="316"/>
    </location>
</feature>
<reference evidence="13 14" key="1">
    <citation type="submission" date="2021-04" db="EMBL/GenBank/DDBJ databases">
        <title>Description of novel Flavobacterium sp. F-328.</title>
        <authorList>
            <person name="Saticioglu I.B."/>
        </authorList>
    </citation>
    <scope>NUCLEOTIDE SEQUENCE [LARGE SCALE GENOMIC DNA]</scope>
    <source>
        <strain evidence="13 14">F-328</strain>
    </source>
</reference>
<feature type="binding site" evidence="9">
    <location>
        <begin position="138"/>
        <end position="139"/>
    </location>
    <ligand>
        <name>NAD(+)</name>
        <dbReference type="ChEBI" id="CHEBI:57540"/>
    </ligand>
</feature>